<dbReference type="Proteomes" id="UP000287188">
    <property type="component" value="Unassembled WGS sequence"/>
</dbReference>
<evidence type="ECO:0000256" key="1">
    <source>
        <dbReference type="ARBA" id="ARBA00023002"/>
    </source>
</evidence>
<dbReference type="InterPro" id="IPR011576">
    <property type="entry name" value="Pyridox_Oxase_N"/>
</dbReference>
<evidence type="ECO:0000259" key="2">
    <source>
        <dbReference type="Pfam" id="PF01243"/>
    </source>
</evidence>
<dbReference type="InterPro" id="IPR019965">
    <property type="entry name" value="PPOX_F420-dep_Rv2061_put"/>
</dbReference>
<comment type="caution">
    <text evidence="3">The sequence shown here is derived from an EMBL/GenBank/DDBJ whole genome shotgun (WGS) entry which is preliminary data.</text>
</comment>
<dbReference type="Gene3D" id="2.30.110.10">
    <property type="entry name" value="Electron Transport, Fmn-binding Protein, Chain A"/>
    <property type="match status" value="1"/>
</dbReference>
<keyword evidence="1" id="KW-0560">Oxidoreductase</keyword>
<dbReference type="Pfam" id="PF01243">
    <property type="entry name" value="PNPOx_N"/>
    <property type="match status" value="1"/>
</dbReference>
<sequence>MSNTTTDSIKDVWAPLRSSRTALLTTFRRNGQGVGTPITILIEGEKIYFTTWTTTGKVKRMTHTPRVTLASCTQRGKVTGSTVEGTARRLSESESNYVRQHIIKKSFMGELWRLIYRLRKLEPVMFEITSIPVENPTEATPQ</sequence>
<protein>
    <submittedName>
        <fullName evidence="3">PPOX class F420-dependent oxidoreductase</fullName>
    </submittedName>
</protein>
<dbReference type="PANTHER" id="PTHR35176">
    <property type="entry name" value="HEME OXYGENASE HI_0854-RELATED"/>
    <property type="match status" value="1"/>
</dbReference>
<dbReference type="SUPFAM" id="SSF50475">
    <property type="entry name" value="FMN-binding split barrel"/>
    <property type="match status" value="1"/>
</dbReference>
<gene>
    <name evidence="3" type="ORF">KDK_50240</name>
</gene>
<accession>A0A402AQA0</accession>
<dbReference type="NCBIfam" id="TIGR03666">
    <property type="entry name" value="Rv2061_F420"/>
    <property type="match status" value="1"/>
</dbReference>
<dbReference type="GO" id="GO:0005829">
    <property type="term" value="C:cytosol"/>
    <property type="evidence" value="ECO:0007669"/>
    <property type="project" value="TreeGrafter"/>
</dbReference>
<dbReference type="GO" id="GO:0070967">
    <property type="term" value="F:coenzyme F420 binding"/>
    <property type="evidence" value="ECO:0007669"/>
    <property type="project" value="TreeGrafter"/>
</dbReference>
<keyword evidence="4" id="KW-1185">Reference proteome</keyword>
<organism evidence="3 4">
    <name type="scientific">Dictyobacter kobayashii</name>
    <dbReference type="NCBI Taxonomy" id="2014872"/>
    <lineage>
        <taxon>Bacteria</taxon>
        <taxon>Bacillati</taxon>
        <taxon>Chloroflexota</taxon>
        <taxon>Ktedonobacteria</taxon>
        <taxon>Ktedonobacterales</taxon>
        <taxon>Dictyobacteraceae</taxon>
        <taxon>Dictyobacter</taxon>
    </lineage>
</organism>
<evidence type="ECO:0000313" key="4">
    <source>
        <dbReference type="Proteomes" id="UP000287188"/>
    </source>
</evidence>
<name>A0A402AQA0_9CHLR</name>
<feature type="domain" description="Pyridoxamine 5'-phosphate oxidase N-terminal" evidence="2">
    <location>
        <begin position="16"/>
        <end position="98"/>
    </location>
</feature>
<dbReference type="PANTHER" id="PTHR35176:SF11">
    <property type="entry name" value="PYRIDOXAMINE 5'-PHOSPHATE OXIDASE FAMILY PROTEIN"/>
    <property type="match status" value="1"/>
</dbReference>
<dbReference type="GO" id="GO:0016627">
    <property type="term" value="F:oxidoreductase activity, acting on the CH-CH group of donors"/>
    <property type="evidence" value="ECO:0007669"/>
    <property type="project" value="TreeGrafter"/>
</dbReference>
<proteinExistence type="predicted"/>
<dbReference type="OrthoDB" id="163808at2"/>
<dbReference type="InterPro" id="IPR052019">
    <property type="entry name" value="F420H2_bilvrd_red/Heme_oxyg"/>
</dbReference>
<dbReference type="InterPro" id="IPR012349">
    <property type="entry name" value="Split_barrel_FMN-bd"/>
</dbReference>
<dbReference type="EMBL" id="BIFS01000001">
    <property type="protein sequence ID" value="GCE21224.1"/>
    <property type="molecule type" value="Genomic_DNA"/>
</dbReference>
<dbReference type="AlphaFoldDB" id="A0A402AQA0"/>
<dbReference type="RefSeq" id="WP_126552754.1">
    <property type="nucleotide sequence ID" value="NZ_BIFS01000001.1"/>
</dbReference>
<evidence type="ECO:0000313" key="3">
    <source>
        <dbReference type="EMBL" id="GCE21224.1"/>
    </source>
</evidence>
<reference evidence="4" key="1">
    <citation type="submission" date="2018-12" db="EMBL/GenBank/DDBJ databases">
        <title>Tengunoibacter tsumagoiensis gen. nov., sp. nov., Dictyobacter kobayashii sp. nov., D. alpinus sp. nov., and D. joshuensis sp. nov. and description of Dictyobacteraceae fam. nov. within the order Ktedonobacterales isolated from Tengu-no-mugimeshi.</title>
        <authorList>
            <person name="Wang C.M."/>
            <person name="Zheng Y."/>
            <person name="Sakai Y."/>
            <person name="Toyoda A."/>
            <person name="Minakuchi Y."/>
            <person name="Abe K."/>
            <person name="Yokota A."/>
            <person name="Yabe S."/>
        </authorList>
    </citation>
    <scope>NUCLEOTIDE SEQUENCE [LARGE SCALE GENOMIC DNA]</scope>
    <source>
        <strain evidence="4">Uno11</strain>
    </source>
</reference>